<dbReference type="EMBL" id="BX294149">
    <property type="protein sequence ID" value="CAD76181.1"/>
    <property type="molecule type" value="Genomic_DNA"/>
</dbReference>
<evidence type="ECO:0000256" key="1">
    <source>
        <dbReference type="SAM" id="Phobius"/>
    </source>
</evidence>
<keyword evidence="1" id="KW-1133">Transmembrane helix</keyword>
<gene>
    <name evidence="2" type="ordered locus">RB9294</name>
</gene>
<proteinExistence type="predicted"/>
<dbReference type="AlphaFoldDB" id="Q7ULT8"/>
<dbReference type="EnsemblBacteria" id="CAD76181">
    <property type="protein sequence ID" value="CAD76181"/>
    <property type="gene ID" value="RB9294"/>
</dbReference>
<dbReference type="Proteomes" id="UP000001025">
    <property type="component" value="Chromosome"/>
</dbReference>
<name>Q7ULT8_RHOBA</name>
<keyword evidence="3" id="KW-1185">Reference proteome</keyword>
<reference evidence="2 3" key="1">
    <citation type="journal article" date="2003" name="Proc. Natl. Acad. Sci. U.S.A.">
        <title>Complete genome sequence of the marine planctomycete Pirellula sp. strain 1.</title>
        <authorList>
            <person name="Gloeckner F.O."/>
            <person name="Kube M."/>
            <person name="Bauer M."/>
            <person name="Teeling H."/>
            <person name="Lombardot T."/>
            <person name="Ludwig W."/>
            <person name="Gade D."/>
            <person name="Beck A."/>
            <person name="Borzym K."/>
            <person name="Heitmann K."/>
            <person name="Rabus R."/>
            <person name="Schlesner H."/>
            <person name="Amann R."/>
            <person name="Reinhardt R."/>
        </authorList>
    </citation>
    <scope>NUCLEOTIDE SEQUENCE [LARGE SCALE GENOMIC DNA]</scope>
    <source>
        <strain evidence="3">DSM 10527 / NCIMB 13988 / SH1</strain>
    </source>
</reference>
<keyword evidence="1" id="KW-0812">Transmembrane</keyword>
<protein>
    <submittedName>
        <fullName evidence="2">Uncharacterized protein</fullName>
    </submittedName>
</protein>
<keyword evidence="1" id="KW-0472">Membrane</keyword>
<dbReference type="KEGG" id="rba:RB9294"/>
<feature type="transmembrane region" description="Helical" evidence="1">
    <location>
        <begin position="50"/>
        <end position="74"/>
    </location>
</feature>
<evidence type="ECO:0000313" key="3">
    <source>
        <dbReference type="Proteomes" id="UP000001025"/>
    </source>
</evidence>
<organism evidence="2 3">
    <name type="scientific">Rhodopirellula baltica (strain DSM 10527 / NCIMB 13988 / SH1)</name>
    <dbReference type="NCBI Taxonomy" id="243090"/>
    <lineage>
        <taxon>Bacteria</taxon>
        <taxon>Pseudomonadati</taxon>
        <taxon>Planctomycetota</taxon>
        <taxon>Planctomycetia</taxon>
        <taxon>Pirellulales</taxon>
        <taxon>Pirellulaceae</taxon>
        <taxon>Rhodopirellula</taxon>
    </lineage>
</organism>
<dbReference type="InParanoid" id="Q7ULT8"/>
<feature type="transmembrane region" description="Helical" evidence="1">
    <location>
        <begin position="12"/>
        <end position="30"/>
    </location>
</feature>
<evidence type="ECO:0000313" key="2">
    <source>
        <dbReference type="EMBL" id="CAD76181.1"/>
    </source>
</evidence>
<dbReference type="STRING" id="243090.RB9294"/>
<accession>Q7ULT8</accession>
<dbReference type="HOGENOM" id="CLU_2303800_0_0_0"/>
<sequence>MPAVLYESSAISMVVWYGFCSFIDLFNVSGRNLDLYLFARGDARQGRLRVVVFVTLTLGCTISWCSHTILNFLFGRRLRATEMKGCRIHPILLAEPGIVF</sequence>